<reference evidence="10 11" key="1">
    <citation type="submission" date="2017-06" db="EMBL/GenBank/DDBJ databases">
        <title>Draft Genome Sequence of Natranaerobius trueperi halophilic, alkalithermophilic bacteria from soda lakes.</title>
        <authorList>
            <person name="Zhao B."/>
        </authorList>
    </citation>
    <scope>NUCLEOTIDE SEQUENCE [LARGE SCALE GENOMIC DNA]</scope>
    <source>
        <strain evidence="10 11">DSM 18760</strain>
    </source>
</reference>
<evidence type="ECO:0000256" key="4">
    <source>
        <dbReference type="ARBA" id="ARBA00022960"/>
    </source>
</evidence>
<gene>
    <name evidence="10" type="primary">mviN</name>
    <name evidence="8" type="synonym">murJ</name>
    <name evidence="10" type="ORF">CDO51_00630</name>
</gene>
<feature type="transmembrane region" description="Helical" evidence="8">
    <location>
        <begin position="185"/>
        <end position="206"/>
    </location>
</feature>
<feature type="transmembrane region" description="Helical" evidence="8">
    <location>
        <begin position="126"/>
        <end position="149"/>
    </location>
</feature>
<keyword evidence="8 9" id="KW-0961">Cell wall biogenesis/degradation</keyword>
<sequence length="509" mass="56131">MKRGQAIKAASTITLVSVLSKMFGFFREMALAREFGATFETDAYLIAIVIPQMLFASIGASIATTFIPLYTEARLDKKQELSTFVGTFFKIMVAVSTAIVGFGLLFTPEIVSVISPGFTGEVRELSILLTRIMLPVIIFLAAGGVLKGILHSHNEFFIPVSVGIYQNIIIMFFILVLGSRFGIEIVSFGTLLGFSMNFFVLLPKAISLKAPLITKLNLSHPFVKRSLYLMAPILFGNMVLQLNKLVDRMLASNLDEGSISALNYASKVYTLPHGIFVMAVATVLYPSFSECVTKKNMYRLKELMITGLSSIVFLVLPMMAGAIVLREPIIRVLFERGQFDTLATQRTAFALLFYSFGMLSISLREILSRVFYSFQDTKTPMRVAMGMVVVNLLFNFLLIGPLGHGGLALATSLSMTAGTTLLFIGVRRLIGPFGFVTFAHNSGRIFLAVLGMIGTMYLTLWIIPDIPIFKLIIPTLTGGTVYLIVSKLLNVEEIGVAKDLFIQVINRFR</sequence>
<dbReference type="GO" id="GO:0005886">
    <property type="term" value="C:plasma membrane"/>
    <property type="evidence" value="ECO:0007669"/>
    <property type="project" value="UniProtKB-SubCell"/>
</dbReference>
<keyword evidence="7 8" id="KW-0472">Membrane</keyword>
<keyword evidence="4 8" id="KW-0133">Cell shape</keyword>
<keyword evidence="3 8" id="KW-0812">Transmembrane</keyword>
<keyword evidence="6 8" id="KW-1133">Transmembrane helix</keyword>
<evidence type="ECO:0000313" key="11">
    <source>
        <dbReference type="Proteomes" id="UP000214588"/>
    </source>
</evidence>
<dbReference type="EMBL" id="NIQC01000001">
    <property type="protein sequence ID" value="OWZ84944.1"/>
    <property type="molecule type" value="Genomic_DNA"/>
</dbReference>
<feature type="transmembrane region" description="Helical" evidence="8">
    <location>
        <begin position="44"/>
        <end position="69"/>
    </location>
</feature>
<dbReference type="Pfam" id="PF03023">
    <property type="entry name" value="MurJ"/>
    <property type="match status" value="1"/>
</dbReference>
<dbReference type="GO" id="GO:0009252">
    <property type="term" value="P:peptidoglycan biosynthetic process"/>
    <property type="evidence" value="ECO:0007669"/>
    <property type="project" value="UniProtKB-UniRule"/>
</dbReference>
<protein>
    <recommendedName>
        <fullName evidence="8">Probable lipid II flippase MurJ</fullName>
    </recommendedName>
</protein>
<comment type="subcellular location">
    <subcellularLocation>
        <location evidence="1 8">Cell membrane</location>
        <topology evidence="1 8">Multi-pass membrane protein</topology>
    </subcellularLocation>
</comment>
<keyword evidence="8 9" id="KW-0813">Transport</keyword>
<dbReference type="InterPro" id="IPR004268">
    <property type="entry name" value="MurJ"/>
</dbReference>
<comment type="similarity">
    <text evidence="8 9">Belongs to the MurJ/MviN family.</text>
</comment>
<accession>A0A226C2T8</accession>
<organism evidence="10 11">
    <name type="scientific">Natranaerobius trueperi</name>
    <dbReference type="NCBI Taxonomy" id="759412"/>
    <lineage>
        <taxon>Bacteria</taxon>
        <taxon>Bacillati</taxon>
        <taxon>Bacillota</taxon>
        <taxon>Clostridia</taxon>
        <taxon>Natranaerobiales</taxon>
        <taxon>Natranaerobiaceae</taxon>
        <taxon>Natranaerobius</taxon>
    </lineage>
</organism>
<dbReference type="NCBIfam" id="TIGR01695">
    <property type="entry name" value="murJ_mviN"/>
    <property type="match status" value="1"/>
</dbReference>
<comment type="pathway">
    <text evidence="8">Cell wall biogenesis; peptidoglycan biosynthesis.</text>
</comment>
<feature type="transmembrane region" description="Helical" evidence="8">
    <location>
        <begin position="227"/>
        <end position="246"/>
    </location>
</feature>
<feature type="transmembrane region" description="Helical" evidence="8">
    <location>
        <begin position="305"/>
        <end position="325"/>
    </location>
</feature>
<evidence type="ECO:0000256" key="9">
    <source>
        <dbReference type="PIRNR" id="PIRNR002869"/>
    </source>
</evidence>
<dbReference type="AlphaFoldDB" id="A0A226C2T8"/>
<feature type="transmembrane region" description="Helical" evidence="8">
    <location>
        <begin position="445"/>
        <end position="462"/>
    </location>
</feature>
<dbReference type="CDD" id="cd13123">
    <property type="entry name" value="MATE_MurJ_like"/>
    <property type="match status" value="1"/>
</dbReference>
<evidence type="ECO:0000256" key="8">
    <source>
        <dbReference type="HAMAP-Rule" id="MF_02078"/>
    </source>
</evidence>
<dbReference type="UniPathway" id="UPA00219"/>
<name>A0A226C2T8_9FIRM</name>
<keyword evidence="2 8" id="KW-1003">Cell membrane</keyword>
<feature type="transmembrane region" description="Helical" evidence="8">
    <location>
        <begin position="156"/>
        <end position="179"/>
    </location>
</feature>
<dbReference type="GO" id="GO:0015648">
    <property type="term" value="F:lipid-linked peptidoglycan transporter activity"/>
    <property type="evidence" value="ECO:0007669"/>
    <property type="project" value="UniProtKB-UniRule"/>
</dbReference>
<evidence type="ECO:0000256" key="1">
    <source>
        <dbReference type="ARBA" id="ARBA00004651"/>
    </source>
</evidence>
<evidence type="ECO:0000256" key="5">
    <source>
        <dbReference type="ARBA" id="ARBA00022984"/>
    </source>
</evidence>
<dbReference type="OrthoDB" id="9804143at2"/>
<dbReference type="PRINTS" id="PR01806">
    <property type="entry name" value="VIRFACTRMVIN"/>
</dbReference>
<feature type="transmembrane region" description="Helical" evidence="8">
    <location>
        <begin position="266"/>
        <end position="285"/>
    </location>
</feature>
<dbReference type="GO" id="GO:0071555">
    <property type="term" value="P:cell wall organization"/>
    <property type="evidence" value="ECO:0007669"/>
    <property type="project" value="UniProtKB-UniRule"/>
</dbReference>
<dbReference type="PIRSF" id="PIRSF002869">
    <property type="entry name" value="MviN"/>
    <property type="match status" value="1"/>
</dbReference>
<dbReference type="RefSeq" id="WP_089022368.1">
    <property type="nucleotide sequence ID" value="NZ_NIQC01000001.1"/>
</dbReference>
<comment type="caution">
    <text evidence="10">The sequence shown here is derived from an EMBL/GenBank/DDBJ whole genome shotgun (WGS) entry which is preliminary data.</text>
</comment>
<feature type="transmembrane region" description="Helical" evidence="8">
    <location>
        <begin position="383"/>
        <end position="400"/>
    </location>
</feature>
<dbReference type="PANTHER" id="PTHR47019:SF1">
    <property type="entry name" value="LIPID II FLIPPASE MURJ"/>
    <property type="match status" value="1"/>
</dbReference>
<dbReference type="GO" id="GO:0034204">
    <property type="term" value="P:lipid translocation"/>
    <property type="evidence" value="ECO:0007669"/>
    <property type="project" value="TreeGrafter"/>
</dbReference>
<comment type="function">
    <text evidence="8 9">Involved in peptidoglycan biosynthesis. Transports lipid-linked peptidoglycan precursors from the inner to the outer leaflet of the cytoplasmic membrane.</text>
</comment>
<feature type="transmembrane region" description="Helical" evidence="8">
    <location>
        <begin position="406"/>
        <end position="424"/>
    </location>
</feature>
<feature type="transmembrane region" description="Helical" evidence="8">
    <location>
        <begin position="345"/>
        <end position="363"/>
    </location>
</feature>
<feature type="transmembrane region" description="Helical" evidence="8">
    <location>
        <begin position="81"/>
        <end position="106"/>
    </location>
</feature>
<keyword evidence="11" id="KW-1185">Reference proteome</keyword>
<evidence type="ECO:0000256" key="3">
    <source>
        <dbReference type="ARBA" id="ARBA00022692"/>
    </source>
</evidence>
<dbReference type="GO" id="GO:0008360">
    <property type="term" value="P:regulation of cell shape"/>
    <property type="evidence" value="ECO:0007669"/>
    <property type="project" value="UniProtKB-UniRule"/>
</dbReference>
<evidence type="ECO:0000256" key="2">
    <source>
        <dbReference type="ARBA" id="ARBA00022475"/>
    </source>
</evidence>
<dbReference type="Proteomes" id="UP000214588">
    <property type="component" value="Unassembled WGS sequence"/>
</dbReference>
<evidence type="ECO:0000256" key="7">
    <source>
        <dbReference type="ARBA" id="ARBA00023136"/>
    </source>
</evidence>
<dbReference type="PANTHER" id="PTHR47019">
    <property type="entry name" value="LIPID II FLIPPASE MURJ"/>
    <property type="match status" value="1"/>
</dbReference>
<proteinExistence type="inferred from homology"/>
<dbReference type="InterPro" id="IPR051050">
    <property type="entry name" value="Lipid_II_flippase_MurJ/MviN"/>
</dbReference>
<evidence type="ECO:0000313" key="10">
    <source>
        <dbReference type="EMBL" id="OWZ84944.1"/>
    </source>
</evidence>
<keyword evidence="5 8" id="KW-0573">Peptidoglycan synthesis</keyword>
<evidence type="ECO:0000256" key="6">
    <source>
        <dbReference type="ARBA" id="ARBA00022989"/>
    </source>
</evidence>
<dbReference type="HAMAP" id="MF_02078">
    <property type="entry name" value="MurJ_MviN"/>
    <property type="match status" value="1"/>
</dbReference>